<evidence type="ECO:0000313" key="5">
    <source>
        <dbReference type="EMBL" id="GHP08344.1"/>
    </source>
</evidence>
<dbReference type="Pfam" id="PF17954">
    <property type="entry name" value="Pirin_C_2"/>
    <property type="match status" value="1"/>
</dbReference>
<dbReference type="PANTHER" id="PTHR43212:SF3">
    <property type="entry name" value="QUERCETIN 2,3-DIOXYGENASE"/>
    <property type="match status" value="1"/>
</dbReference>
<dbReference type="Pfam" id="PF02678">
    <property type="entry name" value="Pirin"/>
    <property type="match status" value="1"/>
</dbReference>
<dbReference type="CDD" id="cd02910">
    <property type="entry name" value="cupin_Yhhw_N"/>
    <property type="match status" value="1"/>
</dbReference>
<comment type="caution">
    <text evidence="5">The sequence shown here is derived from an EMBL/GenBank/DDBJ whole genome shotgun (WGS) entry which is preliminary data.</text>
</comment>
<dbReference type="InterPro" id="IPR014710">
    <property type="entry name" value="RmlC-like_jellyroll"/>
</dbReference>
<feature type="domain" description="Quercetin 2,3-dioxygenase C-terminal cupin" evidence="4">
    <location>
        <begin position="188"/>
        <end position="268"/>
    </location>
</feature>
<dbReference type="SUPFAM" id="SSF51182">
    <property type="entry name" value="RmlC-like cupins"/>
    <property type="match status" value="1"/>
</dbReference>
<keyword evidence="6" id="KW-1185">Reference proteome</keyword>
<dbReference type="Proteomes" id="UP000660262">
    <property type="component" value="Unassembled WGS sequence"/>
</dbReference>
<evidence type="ECO:0000259" key="4">
    <source>
        <dbReference type="Pfam" id="PF17954"/>
    </source>
</evidence>
<feature type="domain" description="Pirin N-terminal" evidence="3">
    <location>
        <begin position="44"/>
        <end position="150"/>
    </location>
</feature>
<evidence type="ECO:0000313" key="6">
    <source>
        <dbReference type="Proteomes" id="UP000660262"/>
    </source>
</evidence>
<gene>
    <name evidence="5" type="ORF">PPROV_000708300</name>
</gene>
<reference evidence="5" key="1">
    <citation type="submission" date="2020-10" db="EMBL/GenBank/DDBJ databases">
        <title>Unveiling of a novel bifunctional photoreceptor, Dualchrome1, isolated from a cosmopolitan green alga.</title>
        <authorList>
            <person name="Suzuki S."/>
            <person name="Kawachi M."/>
        </authorList>
    </citation>
    <scope>NUCLEOTIDE SEQUENCE</scope>
    <source>
        <strain evidence="5">NIES 2893</strain>
    </source>
</reference>
<dbReference type="Gene3D" id="2.60.120.10">
    <property type="entry name" value="Jelly Rolls"/>
    <property type="match status" value="2"/>
</dbReference>
<evidence type="ECO:0000256" key="1">
    <source>
        <dbReference type="ARBA" id="ARBA00008416"/>
    </source>
</evidence>
<dbReference type="EMBL" id="BNJQ01000020">
    <property type="protein sequence ID" value="GHP08344.1"/>
    <property type="molecule type" value="Genomic_DNA"/>
</dbReference>
<dbReference type="OrthoDB" id="198735at2759"/>
<dbReference type="InterPro" id="IPR012093">
    <property type="entry name" value="Pirin"/>
</dbReference>
<comment type="similarity">
    <text evidence="1 2">Belongs to the pirin family.</text>
</comment>
<name>A0A830HMC6_9CHLO</name>
<sequence>MGPSFLSKFVKVPASTLFVSEPPPAWFGNRANPPAASPDAAKWTNANWLKSRFHFSFAEYHDSQRMSFGALRVLNDDLVQPARGFGEHPHRDQEIVTIVLGPRSLTHQDSMGTAETLTRGAVQFMTAGTGVRHQEHNHDPENPLRFLQIWFSPRARGLQPNYGSYSPSSEAEYKNVWSQVVSDVNVGKGKVLINQDVNLFMTEVDAGASAPPLNVDSGRQVYLVCAEGSADVRFDSVDAEPVKDTMVQHDAAMVVDAGTLHLSNSDSSKSSLYVAIDLKR</sequence>
<organism evidence="5 6">
    <name type="scientific">Pycnococcus provasolii</name>
    <dbReference type="NCBI Taxonomy" id="41880"/>
    <lineage>
        <taxon>Eukaryota</taxon>
        <taxon>Viridiplantae</taxon>
        <taxon>Chlorophyta</taxon>
        <taxon>Pseudoscourfieldiophyceae</taxon>
        <taxon>Pseudoscourfieldiales</taxon>
        <taxon>Pycnococcaceae</taxon>
        <taxon>Pycnococcus</taxon>
    </lineage>
</organism>
<dbReference type="PANTHER" id="PTHR43212">
    <property type="entry name" value="QUERCETIN 2,3-DIOXYGENASE"/>
    <property type="match status" value="1"/>
</dbReference>
<evidence type="ECO:0008006" key="7">
    <source>
        <dbReference type="Google" id="ProtNLM"/>
    </source>
</evidence>
<dbReference type="InterPro" id="IPR003829">
    <property type="entry name" value="Pirin_N_dom"/>
</dbReference>
<proteinExistence type="inferred from homology"/>
<dbReference type="InterPro" id="IPR011051">
    <property type="entry name" value="RmlC_Cupin_sf"/>
</dbReference>
<evidence type="ECO:0000256" key="2">
    <source>
        <dbReference type="RuleBase" id="RU003457"/>
    </source>
</evidence>
<accession>A0A830HMC6</accession>
<protein>
    <recommendedName>
        <fullName evidence="7">Pirin N-terminal domain-containing protein</fullName>
    </recommendedName>
</protein>
<evidence type="ECO:0000259" key="3">
    <source>
        <dbReference type="Pfam" id="PF02678"/>
    </source>
</evidence>
<dbReference type="InterPro" id="IPR041602">
    <property type="entry name" value="Quercetinase_C"/>
</dbReference>
<dbReference type="AlphaFoldDB" id="A0A830HMC6"/>